<protein>
    <submittedName>
        <fullName evidence="1">Uncharacterized protein</fullName>
    </submittedName>
</protein>
<evidence type="ECO:0000313" key="1">
    <source>
        <dbReference type="EMBL" id="TDL17374.1"/>
    </source>
</evidence>
<gene>
    <name evidence="1" type="ORF">BD410DRAFT_730008</name>
</gene>
<name>A0A4Y7PPS7_9AGAM</name>
<dbReference type="Proteomes" id="UP000294933">
    <property type="component" value="Unassembled WGS sequence"/>
</dbReference>
<dbReference type="OrthoDB" id="3365698at2759"/>
<sequence length="98" mass="10981">MSFDDVLGTNYVPTHIERCSIKVLIESKEQELSSLNHDMSPLLQIAMGDRVADSILGHTALLAPVRRMPPELISEVFIRTINSAIIPDRQRPGKSKRD</sequence>
<accession>A0A4Y7PPS7</accession>
<organism evidence="1 2">
    <name type="scientific">Rickenella mellea</name>
    <dbReference type="NCBI Taxonomy" id="50990"/>
    <lineage>
        <taxon>Eukaryota</taxon>
        <taxon>Fungi</taxon>
        <taxon>Dikarya</taxon>
        <taxon>Basidiomycota</taxon>
        <taxon>Agaricomycotina</taxon>
        <taxon>Agaricomycetes</taxon>
        <taxon>Hymenochaetales</taxon>
        <taxon>Rickenellaceae</taxon>
        <taxon>Rickenella</taxon>
    </lineage>
</organism>
<proteinExistence type="predicted"/>
<evidence type="ECO:0000313" key="2">
    <source>
        <dbReference type="Proteomes" id="UP000294933"/>
    </source>
</evidence>
<dbReference type="AlphaFoldDB" id="A0A4Y7PPS7"/>
<dbReference type="VEuPathDB" id="FungiDB:BD410DRAFT_730008"/>
<dbReference type="EMBL" id="ML170222">
    <property type="protein sequence ID" value="TDL17374.1"/>
    <property type="molecule type" value="Genomic_DNA"/>
</dbReference>
<reference evidence="1 2" key="1">
    <citation type="submission" date="2018-06" db="EMBL/GenBank/DDBJ databases">
        <title>A transcriptomic atlas of mushroom development highlights an independent origin of complex multicellularity.</title>
        <authorList>
            <consortium name="DOE Joint Genome Institute"/>
            <person name="Krizsan K."/>
            <person name="Almasi E."/>
            <person name="Merenyi Z."/>
            <person name="Sahu N."/>
            <person name="Viragh M."/>
            <person name="Koszo T."/>
            <person name="Mondo S."/>
            <person name="Kiss B."/>
            <person name="Balint B."/>
            <person name="Kues U."/>
            <person name="Barry K."/>
            <person name="Hegedus J.C."/>
            <person name="Henrissat B."/>
            <person name="Johnson J."/>
            <person name="Lipzen A."/>
            <person name="Ohm R."/>
            <person name="Nagy I."/>
            <person name="Pangilinan J."/>
            <person name="Yan J."/>
            <person name="Xiong Y."/>
            <person name="Grigoriev I.V."/>
            <person name="Hibbett D.S."/>
            <person name="Nagy L.G."/>
        </authorList>
    </citation>
    <scope>NUCLEOTIDE SEQUENCE [LARGE SCALE GENOMIC DNA]</scope>
    <source>
        <strain evidence="1 2">SZMC22713</strain>
    </source>
</reference>
<keyword evidence="2" id="KW-1185">Reference proteome</keyword>